<feature type="transmembrane region" description="Helical" evidence="6">
    <location>
        <begin position="5"/>
        <end position="27"/>
    </location>
</feature>
<evidence type="ECO:0000313" key="9">
    <source>
        <dbReference type="Proteomes" id="UP001597135"/>
    </source>
</evidence>
<feature type="transmembrane region" description="Helical" evidence="6">
    <location>
        <begin position="33"/>
        <end position="53"/>
    </location>
</feature>
<evidence type="ECO:0000256" key="3">
    <source>
        <dbReference type="ARBA" id="ARBA00022692"/>
    </source>
</evidence>
<dbReference type="RefSeq" id="WP_386803688.1">
    <property type="nucleotide sequence ID" value="NZ_JBHTMU010000018.1"/>
</dbReference>
<keyword evidence="3 6" id="KW-0812">Transmembrane</keyword>
<gene>
    <name evidence="8" type="ORF">ACFQ4E_11645</name>
</gene>
<evidence type="ECO:0000256" key="1">
    <source>
        <dbReference type="ARBA" id="ARBA00004141"/>
    </source>
</evidence>
<organism evidence="8 9">
    <name type="scientific">Litorisediminicola beolgyonensis</name>
    <dbReference type="NCBI Taxonomy" id="1173614"/>
    <lineage>
        <taxon>Bacteria</taxon>
        <taxon>Pseudomonadati</taxon>
        <taxon>Pseudomonadota</taxon>
        <taxon>Alphaproteobacteria</taxon>
        <taxon>Rhodobacterales</taxon>
        <taxon>Paracoccaceae</taxon>
        <taxon>Litorisediminicola</taxon>
    </lineage>
</organism>
<dbReference type="InterPro" id="IPR051401">
    <property type="entry name" value="GtrA_CellWall_Glycosyl"/>
</dbReference>
<comment type="subcellular location">
    <subcellularLocation>
        <location evidence="1">Membrane</location>
        <topology evidence="1">Multi-pass membrane protein</topology>
    </subcellularLocation>
</comment>
<keyword evidence="9" id="KW-1185">Reference proteome</keyword>
<reference evidence="9" key="1">
    <citation type="journal article" date="2019" name="Int. J. Syst. Evol. Microbiol.">
        <title>The Global Catalogue of Microorganisms (GCM) 10K type strain sequencing project: providing services to taxonomists for standard genome sequencing and annotation.</title>
        <authorList>
            <consortium name="The Broad Institute Genomics Platform"/>
            <consortium name="The Broad Institute Genome Sequencing Center for Infectious Disease"/>
            <person name="Wu L."/>
            <person name="Ma J."/>
        </authorList>
    </citation>
    <scope>NUCLEOTIDE SEQUENCE [LARGE SCALE GENOMIC DNA]</scope>
    <source>
        <strain evidence="9">CCUG 62953</strain>
    </source>
</reference>
<dbReference type="EMBL" id="JBHTMU010000018">
    <property type="protein sequence ID" value="MFD1343074.1"/>
    <property type="molecule type" value="Genomic_DNA"/>
</dbReference>
<evidence type="ECO:0000313" key="8">
    <source>
        <dbReference type="EMBL" id="MFD1343074.1"/>
    </source>
</evidence>
<evidence type="ECO:0000259" key="7">
    <source>
        <dbReference type="Pfam" id="PF04138"/>
    </source>
</evidence>
<dbReference type="PANTHER" id="PTHR38459">
    <property type="entry name" value="PROPHAGE BACTOPRENOL-LINKED GLUCOSE TRANSLOCASE HOMOLOG"/>
    <property type="match status" value="1"/>
</dbReference>
<comment type="caution">
    <text evidence="8">The sequence shown here is derived from an EMBL/GenBank/DDBJ whole genome shotgun (WGS) entry which is preliminary data.</text>
</comment>
<dbReference type="InterPro" id="IPR007267">
    <property type="entry name" value="GtrA_DPMS_TM"/>
</dbReference>
<evidence type="ECO:0000256" key="6">
    <source>
        <dbReference type="SAM" id="Phobius"/>
    </source>
</evidence>
<dbReference type="PANTHER" id="PTHR38459:SF1">
    <property type="entry name" value="PROPHAGE BACTOPRENOL-LINKED GLUCOSE TRANSLOCASE HOMOLOG"/>
    <property type="match status" value="1"/>
</dbReference>
<name>A0ABW3ZJ57_9RHOB</name>
<feature type="transmembrane region" description="Helical" evidence="6">
    <location>
        <begin position="73"/>
        <end position="91"/>
    </location>
</feature>
<comment type="similarity">
    <text evidence="2">Belongs to the GtrA family.</text>
</comment>
<dbReference type="Proteomes" id="UP001597135">
    <property type="component" value="Unassembled WGS sequence"/>
</dbReference>
<feature type="domain" description="GtrA/DPMS transmembrane" evidence="7">
    <location>
        <begin position="4"/>
        <end position="132"/>
    </location>
</feature>
<accession>A0ABW3ZJ57</accession>
<protein>
    <submittedName>
        <fullName evidence="8">GtrA family protein</fullName>
    </submittedName>
</protein>
<feature type="transmembrane region" description="Helical" evidence="6">
    <location>
        <begin position="103"/>
        <end position="125"/>
    </location>
</feature>
<evidence type="ECO:0000256" key="5">
    <source>
        <dbReference type="ARBA" id="ARBA00023136"/>
    </source>
</evidence>
<evidence type="ECO:0000256" key="4">
    <source>
        <dbReference type="ARBA" id="ARBA00022989"/>
    </source>
</evidence>
<keyword evidence="4 6" id="KW-1133">Transmembrane helix</keyword>
<sequence>MFRRFLLCSGTAALVNLAAGFLFYGVFGLDGPVTYPLSVAMAFAAGMVVSFVLNRRYTYEASGRSIWVELRDFFGVSIGGLVITTALATLINRSLTELGAEFVPLGTESFAHICAVGLTAIYSFIAHKRISFRKAESHPPSATPARPEPLVSAD</sequence>
<evidence type="ECO:0000256" key="2">
    <source>
        <dbReference type="ARBA" id="ARBA00009399"/>
    </source>
</evidence>
<dbReference type="Pfam" id="PF04138">
    <property type="entry name" value="GtrA_DPMS_TM"/>
    <property type="match status" value="1"/>
</dbReference>
<proteinExistence type="inferred from homology"/>
<keyword evidence="5 6" id="KW-0472">Membrane</keyword>